<feature type="compositionally biased region" description="Acidic residues" evidence="1">
    <location>
        <begin position="78"/>
        <end position="92"/>
    </location>
</feature>
<comment type="caution">
    <text evidence="2">The sequence shown here is derived from an EMBL/GenBank/DDBJ whole genome shotgun (WGS) entry which is preliminary data.</text>
</comment>
<sequence>MSVLAEYHLIEKTPDDQTQQPSKDKKSELLPDESDEGSAAETSKSEINDFQSKGHRRNPKRKGHANRRGKGKNIALDSESEDENSAVEDDESSVASFKLPSKTQRQTTKHETTKHKGHTKHSTTHGGRKGRDSPFHTSTKSSSSRASRQNILHKRVGRRPARACAKTTPAKTRAQNGNHKIDRTNGLAESPDKDLVGGAMDGLTLQGDAPKTAGRAAKATKHDGKGDSVYEESGEREEPKEAHSHHV</sequence>
<feature type="compositionally biased region" description="Basic residues" evidence="1">
    <location>
        <begin position="53"/>
        <end position="71"/>
    </location>
</feature>
<accession>A0A1V6YIT3</accession>
<dbReference type="Proteomes" id="UP000191691">
    <property type="component" value="Unassembled WGS sequence"/>
</dbReference>
<proteinExistence type="predicted"/>
<dbReference type="EMBL" id="MOOB01000020">
    <property type="protein sequence ID" value="OQE87204.1"/>
    <property type="molecule type" value="Genomic_DNA"/>
</dbReference>
<name>A0A1V6YIT3_PENNA</name>
<feature type="region of interest" description="Disordered" evidence="1">
    <location>
        <begin position="1"/>
        <end position="247"/>
    </location>
</feature>
<keyword evidence="3" id="KW-1185">Reference proteome</keyword>
<organism evidence="2 3">
    <name type="scientific">Penicillium nalgiovense</name>
    <dbReference type="NCBI Taxonomy" id="60175"/>
    <lineage>
        <taxon>Eukaryota</taxon>
        <taxon>Fungi</taxon>
        <taxon>Dikarya</taxon>
        <taxon>Ascomycota</taxon>
        <taxon>Pezizomycotina</taxon>
        <taxon>Eurotiomycetes</taxon>
        <taxon>Eurotiomycetidae</taxon>
        <taxon>Eurotiales</taxon>
        <taxon>Aspergillaceae</taxon>
        <taxon>Penicillium</taxon>
    </lineage>
</organism>
<dbReference type="OMA" id="HKGHTKH"/>
<dbReference type="AlphaFoldDB" id="A0A1V6YIT3"/>
<feature type="compositionally biased region" description="Basic and acidic residues" evidence="1">
    <location>
        <begin position="236"/>
        <end position="247"/>
    </location>
</feature>
<reference evidence="3" key="1">
    <citation type="journal article" date="2017" name="Nat. Microbiol.">
        <title>Global analysis of biosynthetic gene clusters reveals vast potential of secondary metabolite production in Penicillium species.</title>
        <authorList>
            <person name="Nielsen J.C."/>
            <person name="Grijseels S."/>
            <person name="Prigent S."/>
            <person name="Ji B."/>
            <person name="Dainat J."/>
            <person name="Nielsen K.F."/>
            <person name="Frisvad J.C."/>
            <person name="Workman M."/>
            <person name="Nielsen J."/>
        </authorList>
    </citation>
    <scope>NUCLEOTIDE SEQUENCE [LARGE SCALE GENOMIC DNA]</scope>
    <source>
        <strain evidence="3">IBT 13039</strain>
    </source>
</reference>
<feature type="compositionally biased region" description="Polar residues" evidence="1">
    <location>
        <begin position="169"/>
        <end position="178"/>
    </location>
</feature>
<evidence type="ECO:0000256" key="1">
    <source>
        <dbReference type="SAM" id="MobiDB-lite"/>
    </source>
</evidence>
<feature type="compositionally biased region" description="Basic residues" evidence="1">
    <location>
        <begin position="151"/>
        <end position="161"/>
    </location>
</feature>
<gene>
    <name evidence="2" type="ORF">PENNAL_c0020G12139</name>
</gene>
<evidence type="ECO:0000313" key="2">
    <source>
        <dbReference type="EMBL" id="OQE87204.1"/>
    </source>
</evidence>
<protein>
    <submittedName>
        <fullName evidence="2">Uncharacterized protein</fullName>
    </submittedName>
</protein>
<feature type="compositionally biased region" description="Low complexity" evidence="1">
    <location>
        <begin position="137"/>
        <end position="148"/>
    </location>
</feature>
<feature type="compositionally biased region" description="Basic residues" evidence="1">
    <location>
        <begin position="112"/>
        <end position="128"/>
    </location>
</feature>
<evidence type="ECO:0000313" key="3">
    <source>
        <dbReference type="Proteomes" id="UP000191691"/>
    </source>
</evidence>